<keyword evidence="2" id="KW-0677">Repeat</keyword>
<comment type="caution">
    <text evidence="6">The sequence shown here is derived from an EMBL/GenBank/DDBJ whole genome shotgun (WGS) entry which is preliminary data.</text>
</comment>
<dbReference type="InterPro" id="IPR013932">
    <property type="entry name" value="TATA-bd_TIP120"/>
</dbReference>
<feature type="region of interest" description="Disordered" evidence="4">
    <location>
        <begin position="341"/>
        <end position="364"/>
    </location>
</feature>
<comment type="similarity">
    <text evidence="1">Belongs to the CAND family.</text>
</comment>
<proteinExistence type="inferred from homology"/>
<name>A0A2C6JTK5_9APIC</name>
<keyword evidence="7" id="KW-1185">Reference proteome</keyword>
<dbReference type="GeneID" id="94434541"/>
<dbReference type="PANTHER" id="PTHR12696">
    <property type="entry name" value="TIP120"/>
    <property type="match status" value="1"/>
</dbReference>
<feature type="domain" description="TATA-binding protein interacting (TIP20)" evidence="5">
    <location>
        <begin position="50"/>
        <end position="106"/>
    </location>
</feature>
<reference evidence="6 7" key="1">
    <citation type="journal article" date="2017" name="Int. J. Parasitol.">
        <title>The genome of the protozoan parasite Cystoisospora suis and a reverse vaccinology approach to identify vaccine candidates.</title>
        <authorList>
            <person name="Palmieri N."/>
            <person name="Shrestha A."/>
            <person name="Ruttkowski B."/>
            <person name="Beck T."/>
            <person name="Vogl C."/>
            <person name="Tomley F."/>
            <person name="Blake D.P."/>
            <person name="Joachim A."/>
        </authorList>
    </citation>
    <scope>NUCLEOTIDE SEQUENCE [LARGE SCALE GENOMIC DNA]</scope>
    <source>
        <strain evidence="6 7">Wien I</strain>
    </source>
</reference>
<evidence type="ECO:0000313" key="7">
    <source>
        <dbReference type="Proteomes" id="UP000221165"/>
    </source>
</evidence>
<dbReference type="RefSeq" id="XP_067916694.1">
    <property type="nucleotide sequence ID" value="XM_068071330.1"/>
</dbReference>
<gene>
    <name evidence="6" type="ORF">CSUI_011229</name>
</gene>
<dbReference type="Gene3D" id="1.25.10.10">
    <property type="entry name" value="Leucine-rich Repeat Variant"/>
    <property type="match status" value="1"/>
</dbReference>
<accession>A0A2C6JTK5</accession>
<dbReference type="InterPro" id="IPR011989">
    <property type="entry name" value="ARM-like"/>
</dbReference>
<dbReference type="SUPFAM" id="SSF48371">
    <property type="entry name" value="ARM repeat"/>
    <property type="match status" value="1"/>
</dbReference>
<dbReference type="EMBL" id="MIGC01010262">
    <property type="protein sequence ID" value="PHJ14960.1"/>
    <property type="molecule type" value="Genomic_DNA"/>
</dbReference>
<feature type="compositionally biased region" description="Basic and acidic residues" evidence="4">
    <location>
        <begin position="348"/>
        <end position="358"/>
    </location>
</feature>
<keyword evidence="3" id="KW-0833">Ubl conjugation pathway</keyword>
<dbReference type="Pfam" id="PF08623">
    <property type="entry name" value="TIP120"/>
    <property type="match status" value="1"/>
</dbReference>
<evidence type="ECO:0000256" key="2">
    <source>
        <dbReference type="ARBA" id="ARBA00022737"/>
    </source>
</evidence>
<dbReference type="OrthoDB" id="332255at2759"/>
<dbReference type="AlphaFoldDB" id="A0A2C6JTK5"/>
<dbReference type="VEuPathDB" id="ToxoDB:CSUI_011229"/>
<evidence type="ECO:0000256" key="1">
    <source>
        <dbReference type="ARBA" id="ARBA00007657"/>
    </source>
</evidence>
<evidence type="ECO:0000313" key="6">
    <source>
        <dbReference type="EMBL" id="PHJ14960.1"/>
    </source>
</evidence>
<feature type="compositionally biased region" description="Basic and acidic residues" evidence="4">
    <location>
        <begin position="180"/>
        <end position="192"/>
    </location>
</feature>
<evidence type="ECO:0000259" key="5">
    <source>
        <dbReference type="Pfam" id="PF08623"/>
    </source>
</evidence>
<dbReference type="GO" id="GO:0010265">
    <property type="term" value="P:SCF complex assembly"/>
    <property type="evidence" value="ECO:0007669"/>
    <property type="project" value="InterPro"/>
</dbReference>
<sequence length="408" mass="45594">MKLVIREAKSPLLSLQTDPDILIRRECAVTIQAIANEPGGNLLRRWFTDEDLNAIVHTLLQDIDVKEHLIRQVDLGPFKHTVDEGLPSRKASFSLLLSLLRACSSSSYQSRGVYTPLEQVVSPACFIELFVKGFTLGGGEKSSSLSPSTSLDIPLLAADILQQIALPVYAGEVCERRRGKEEEKKGIQGERKEEEEEQGGGLYSSDCLTSSPGNSREGRCMKENRGGEEEEEEWRRRRKIRRRQERRYLDKSELLFRISEAIASPLEVLLTRLLTFLEKQGGLSSLSSFSSGGGGGRGDSLACDRQVDLLRSIVRAMYTFDSALHQPSHLDARMRIPSFFSSSSSSVGREEEEHRREGGGGGSFEWQEMLRRQLLHSPLFRQAWKGLEGEGKEKIRGEAGGGEERKAR</sequence>
<organism evidence="6 7">
    <name type="scientific">Cystoisospora suis</name>
    <dbReference type="NCBI Taxonomy" id="483139"/>
    <lineage>
        <taxon>Eukaryota</taxon>
        <taxon>Sar</taxon>
        <taxon>Alveolata</taxon>
        <taxon>Apicomplexa</taxon>
        <taxon>Conoidasida</taxon>
        <taxon>Coccidia</taxon>
        <taxon>Eucoccidiorida</taxon>
        <taxon>Eimeriorina</taxon>
        <taxon>Sarcocystidae</taxon>
        <taxon>Cystoisospora</taxon>
    </lineage>
</organism>
<dbReference type="InterPro" id="IPR039852">
    <property type="entry name" value="CAND1/CAND2"/>
</dbReference>
<feature type="region of interest" description="Disordered" evidence="4">
    <location>
        <begin position="180"/>
        <end position="236"/>
    </location>
</feature>
<protein>
    <submittedName>
        <fullName evidence="6">Heat repeat-containing protein</fullName>
    </submittedName>
</protein>
<evidence type="ECO:0000256" key="4">
    <source>
        <dbReference type="SAM" id="MobiDB-lite"/>
    </source>
</evidence>
<dbReference type="Proteomes" id="UP000221165">
    <property type="component" value="Unassembled WGS sequence"/>
</dbReference>
<evidence type="ECO:0000256" key="3">
    <source>
        <dbReference type="ARBA" id="ARBA00022786"/>
    </source>
</evidence>
<feature type="compositionally biased region" description="Basic and acidic residues" evidence="4">
    <location>
        <begin position="216"/>
        <end position="227"/>
    </location>
</feature>
<dbReference type="InterPro" id="IPR016024">
    <property type="entry name" value="ARM-type_fold"/>
</dbReference>